<reference evidence="1" key="1">
    <citation type="submission" date="2021-05" db="EMBL/GenBank/DDBJ databases">
        <authorList>
            <person name="Scholz U."/>
            <person name="Mascher M."/>
            <person name="Fiebig A."/>
        </authorList>
    </citation>
    <scope>NUCLEOTIDE SEQUENCE [LARGE SCALE GENOMIC DNA]</scope>
</reference>
<proteinExistence type="predicted"/>
<organism evidence="1 2">
    <name type="scientific">Avena sativa</name>
    <name type="common">Oat</name>
    <dbReference type="NCBI Taxonomy" id="4498"/>
    <lineage>
        <taxon>Eukaryota</taxon>
        <taxon>Viridiplantae</taxon>
        <taxon>Streptophyta</taxon>
        <taxon>Embryophyta</taxon>
        <taxon>Tracheophyta</taxon>
        <taxon>Spermatophyta</taxon>
        <taxon>Magnoliopsida</taxon>
        <taxon>Liliopsida</taxon>
        <taxon>Poales</taxon>
        <taxon>Poaceae</taxon>
        <taxon>BOP clade</taxon>
        <taxon>Pooideae</taxon>
        <taxon>Poodae</taxon>
        <taxon>Poeae</taxon>
        <taxon>Poeae Chloroplast Group 1 (Aveneae type)</taxon>
        <taxon>Aveninae</taxon>
        <taxon>Avena</taxon>
    </lineage>
</organism>
<sequence length="215" mass="22088">MAACGGGGANAGVAAGAAGVGSPCGACKFLRRRCVAECVFAPYFSTDQGAARFAAIHKVFGASNAAKLLAHLPAADRCEAVVTITYEAQSRLRDPVYGCVAQIFALQQQVAILQAQLMQAKAQLACGVQSSASPISQHHQQWPDSSSIAAMLRQQDTSTGGFAGSGAALLPELMGDDVSMSVMQQHCGGKADGAVGAGELQYLAQAMMRSSNYSL</sequence>
<dbReference type="EnsemblPlants" id="AVESA.00010b.r2.6DG1151310.1">
    <property type="protein sequence ID" value="AVESA.00010b.r2.6DG1151310.1.CDS"/>
    <property type="gene ID" value="AVESA.00010b.r2.6DG1151310"/>
</dbReference>
<dbReference type="Proteomes" id="UP001732700">
    <property type="component" value="Chromosome 6D"/>
</dbReference>
<evidence type="ECO:0000313" key="1">
    <source>
        <dbReference type="EnsemblPlants" id="AVESA.00010b.r2.6DG1151310.1.CDS"/>
    </source>
</evidence>
<evidence type="ECO:0000313" key="2">
    <source>
        <dbReference type="Proteomes" id="UP001732700"/>
    </source>
</evidence>
<protein>
    <submittedName>
        <fullName evidence="1">Uncharacterized protein</fullName>
    </submittedName>
</protein>
<name>A0ACD5ZHU7_AVESA</name>
<keyword evidence="2" id="KW-1185">Reference proteome</keyword>
<reference evidence="1" key="2">
    <citation type="submission" date="2025-09" db="UniProtKB">
        <authorList>
            <consortium name="EnsemblPlants"/>
        </authorList>
    </citation>
    <scope>IDENTIFICATION</scope>
</reference>
<accession>A0ACD5ZHU7</accession>